<feature type="domain" description="RRM" evidence="4">
    <location>
        <begin position="1"/>
        <end position="70"/>
    </location>
</feature>
<organism evidence="6 7">
    <name type="scientific">Acorus calamus</name>
    <name type="common">Sweet flag</name>
    <dbReference type="NCBI Taxonomy" id="4465"/>
    <lineage>
        <taxon>Eukaryota</taxon>
        <taxon>Viridiplantae</taxon>
        <taxon>Streptophyta</taxon>
        <taxon>Embryophyta</taxon>
        <taxon>Tracheophyta</taxon>
        <taxon>Spermatophyta</taxon>
        <taxon>Magnoliopsida</taxon>
        <taxon>Liliopsida</taxon>
        <taxon>Acoraceae</taxon>
        <taxon>Acorus</taxon>
    </lineage>
</organism>
<evidence type="ECO:0000259" key="5">
    <source>
        <dbReference type="PROSITE" id="PS50158"/>
    </source>
</evidence>
<dbReference type="SMART" id="SM00343">
    <property type="entry name" value="ZnF_C2HC"/>
    <property type="match status" value="1"/>
</dbReference>
<dbReference type="InterPro" id="IPR001878">
    <property type="entry name" value="Znf_CCHC"/>
</dbReference>
<dbReference type="InterPro" id="IPR036875">
    <property type="entry name" value="Znf_CCHC_sf"/>
</dbReference>
<evidence type="ECO:0000256" key="3">
    <source>
        <dbReference type="SAM" id="MobiDB-lite"/>
    </source>
</evidence>
<feature type="compositionally biased region" description="Basic and acidic residues" evidence="3">
    <location>
        <begin position="475"/>
        <end position="484"/>
    </location>
</feature>
<dbReference type="CDD" id="cd00590">
    <property type="entry name" value="RRM_SF"/>
    <property type="match status" value="1"/>
</dbReference>
<feature type="compositionally biased region" description="Low complexity" evidence="3">
    <location>
        <begin position="436"/>
        <end position="446"/>
    </location>
</feature>
<feature type="region of interest" description="Disordered" evidence="3">
    <location>
        <begin position="316"/>
        <end position="484"/>
    </location>
</feature>
<feature type="compositionally biased region" description="Basic residues" evidence="3">
    <location>
        <begin position="425"/>
        <end position="435"/>
    </location>
</feature>
<reference evidence="6" key="1">
    <citation type="journal article" date="2023" name="Nat. Commun.">
        <title>Diploid and tetraploid genomes of Acorus and the evolution of monocots.</title>
        <authorList>
            <person name="Ma L."/>
            <person name="Liu K.W."/>
            <person name="Li Z."/>
            <person name="Hsiao Y.Y."/>
            <person name="Qi Y."/>
            <person name="Fu T."/>
            <person name="Tang G.D."/>
            <person name="Zhang D."/>
            <person name="Sun W.H."/>
            <person name="Liu D.K."/>
            <person name="Li Y."/>
            <person name="Chen G.Z."/>
            <person name="Liu X.D."/>
            <person name="Liao X.Y."/>
            <person name="Jiang Y.T."/>
            <person name="Yu X."/>
            <person name="Hao Y."/>
            <person name="Huang J."/>
            <person name="Zhao X.W."/>
            <person name="Ke S."/>
            <person name="Chen Y.Y."/>
            <person name="Wu W.L."/>
            <person name="Hsu J.L."/>
            <person name="Lin Y.F."/>
            <person name="Huang M.D."/>
            <person name="Li C.Y."/>
            <person name="Huang L."/>
            <person name="Wang Z.W."/>
            <person name="Zhao X."/>
            <person name="Zhong W.Y."/>
            <person name="Peng D.H."/>
            <person name="Ahmad S."/>
            <person name="Lan S."/>
            <person name="Zhang J.S."/>
            <person name="Tsai W.C."/>
            <person name="Van de Peer Y."/>
            <person name="Liu Z.J."/>
        </authorList>
    </citation>
    <scope>NUCLEOTIDE SEQUENCE</scope>
    <source>
        <strain evidence="6">CP</strain>
    </source>
</reference>
<feature type="compositionally biased region" description="Basic residues" evidence="3">
    <location>
        <begin position="399"/>
        <end position="411"/>
    </location>
</feature>
<dbReference type="EMBL" id="JAUJYO010000008">
    <property type="protein sequence ID" value="KAK1311155.1"/>
    <property type="molecule type" value="Genomic_DNA"/>
</dbReference>
<dbReference type="SUPFAM" id="SSF54928">
    <property type="entry name" value="RNA-binding domain, RBD"/>
    <property type="match status" value="1"/>
</dbReference>
<dbReference type="Pfam" id="PF00098">
    <property type="entry name" value="zf-CCHC"/>
    <property type="match status" value="1"/>
</dbReference>
<feature type="compositionally biased region" description="Basic residues" evidence="3">
    <location>
        <begin position="339"/>
        <end position="351"/>
    </location>
</feature>
<proteinExistence type="predicted"/>
<feature type="compositionally biased region" description="Polar residues" evidence="3">
    <location>
        <begin position="554"/>
        <end position="572"/>
    </location>
</feature>
<feature type="compositionally biased region" description="Low complexity" evidence="3">
    <location>
        <begin position="413"/>
        <end position="424"/>
    </location>
</feature>
<reference evidence="6" key="2">
    <citation type="submission" date="2023-06" db="EMBL/GenBank/DDBJ databases">
        <authorList>
            <person name="Ma L."/>
            <person name="Liu K.-W."/>
            <person name="Li Z."/>
            <person name="Hsiao Y.-Y."/>
            <person name="Qi Y."/>
            <person name="Fu T."/>
            <person name="Tang G."/>
            <person name="Zhang D."/>
            <person name="Sun W.-H."/>
            <person name="Liu D.-K."/>
            <person name="Li Y."/>
            <person name="Chen G.-Z."/>
            <person name="Liu X.-D."/>
            <person name="Liao X.-Y."/>
            <person name="Jiang Y.-T."/>
            <person name="Yu X."/>
            <person name="Hao Y."/>
            <person name="Huang J."/>
            <person name="Zhao X.-W."/>
            <person name="Ke S."/>
            <person name="Chen Y.-Y."/>
            <person name="Wu W.-L."/>
            <person name="Hsu J.-L."/>
            <person name="Lin Y.-F."/>
            <person name="Huang M.-D."/>
            <person name="Li C.-Y."/>
            <person name="Huang L."/>
            <person name="Wang Z.-W."/>
            <person name="Zhao X."/>
            <person name="Zhong W.-Y."/>
            <person name="Peng D.-H."/>
            <person name="Ahmad S."/>
            <person name="Lan S."/>
            <person name="Zhang J.-S."/>
            <person name="Tsai W.-C."/>
            <person name="Van De Peer Y."/>
            <person name="Liu Z.-J."/>
        </authorList>
    </citation>
    <scope>NUCLEOTIDE SEQUENCE</scope>
    <source>
        <strain evidence="6">CP</strain>
        <tissue evidence="6">Leaves</tissue>
    </source>
</reference>
<evidence type="ECO:0000256" key="1">
    <source>
        <dbReference type="PROSITE-ProRule" id="PRU00047"/>
    </source>
</evidence>
<dbReference type="Proteomes" id="UP001180020">
    <property type="component" value="Unassembled WGS sequence"/>
</dbReference>
<dbReference type="InterPro" id="IPR000504">
    <property type="entry name" value="RRM_dom"/>
</dbReference>
<feature type="region of interest" description="Disordered" evidence="3">
    <location>
        <begin position="539"/>
        <end position="572"/>
    </location>
</feature>
<feature type="domain" description="CCHC-type" evidence="5">
    <location>
        <begin position="240"/>
        <end position="255"/>
    </location>
</feature>
<comment type="caution">
    <text evidence="6">The sequence shown here is derived from an EMBL/GenBank/DDBJ whole genome shotgun (WGS) entry which is preliminary data.</text>
</comment>
<name>A0AAV9ECC9_ACOCL</name>
<evidence type="ECO:0000313" key="6">
    <source>
        <dbReference type="EMBL" id="KAK1311155.1"/>
    </source>
</evidence>
<keyword evidence="1" id="KW-0479">Metal-binding</keyword>
<dbReference type="GO" id="GO:0003723">
    <property type="term" value="F:RNA binding"/>
    <property type="evidence" value="ECO:0007669"/>
    <property type="project" value="UniProtKB-UniRule"/>
</dbReference>
<gene>
    <name evidence="6" type="ORF">QJS10_CPA08g01429</name>
</gene>
<keyword evidence="7" id="KW-1185">Reference proteome</keyword>
<protein>
    <submittedName>
        <fullName evidence="6">Uncharacterized protein</fullName>
    </submittedName>
</protein>
<sequence length="658" mass="75213">MSLFLGNLPPHIRHDELERVFGKFGRCNVQLKDGYGFVIYEVPENADRALRALRGKIICGERISLDWSKRQPTPFQRSGRSTRFYDRRNNLRDEGNGFRNRGSQDRRKFAAGMGHPVRNRGGLHLHGVYNNEDYHLEDLQDHEGEQNQNAKEADIGLNRIESDQCGDPVSHAPIDGASGNETVFERYVPDEGYDSQEENHNHRVTGSYGSPVRSSEKSLRVRPGDASWKHQNKLKPQQSCYKCGQVGHLMRNCPEVDSPRRERFNRFELKRDDEVDIRFRGDGEFNRPRPVKREWTSNGRDPRFVRRRVNDERKFNSEKAKRLVNKSESSLGSEENHRLKLRRESHRKKRIGQMGGKSQRKRKVRRSVSSSSDTGSTRSSHSRSTTSSLKSVSGTSSHSRSRSVSRTHSRPNLRSASRTSSSKSKGSRTRSRSRSRSSSLKSLSISLPPPDAGLNAKVPSPRGDMEKLASLSPEYDAKSESSETRDIVLEQRDESAFPTTPVEVNGEHAGHHDDNDNVNHCLRRDGYEEQRFHMKLADKVGEDSLENSKERSGVRSQSGLDPTKIPTGSHSRNTLTISSQEMRMVLRHYGLPMQEDEDKPVGSYFGSARLWPWEMIYYRRLKKGPISTENYARRVEQNREFGIVDKYVRSSSGWYESG</sequence>
<keyword evidence="1" id="KW-0863">Zinc-finger</keyword>
<dbReference type="SUPFAM" id="SSF57756">
    <property type="entry name" value="Retrovirus zinc finger-like domains"/>
    <property type="match status" value="1"/>
</dbReference>
<dbReference type="PROSITE" id="PS50102">
    <property type="entry name" value="RRM"/>
    <property type="match status" value="1"/>
</dbReference>
<evidence type="ECO:0000313" key="7">
    <source>
        <dbReference type="Proteomes" id="UP001180020"/>
    </source>
</evidence>
<dbReference type="AlphaFoldDB" id="A0AAV9ECC9"/>
<feature type="region of interest" description="Disordered" evidence="3">
    <location>
        <begin position="192"/>
        <end position="216"/>
    </location>
</feature>
<dbReference type="SMART" id="SM00360">
    <property type="entry name" value="RRM"/>
    <property type="match status" value="1"/>
</dbReference>
<dbReference type="InterPro" id="IPR012677">
    <property type="entry name" value="Nucleotide-bd_a/b_plait_sf"/>
</dbReference>
<feature type="compositionally biased region" description="Basic and acidic residues" evidence="3">
    <location>
        <begin position="539"/>
        <end position="553"/>
    </location>
</feature>
<keyword evidence="2" id="KW-0694">RNA-binding</keyword>
<dbReference type="Gene3D" id="3.30.70.330">
    <property type="match status" value="1"/>
</dbReference>
<evidence type="ECO:0000256" key="2">
    <source>
        <dbReference type="PROSITE-ProRule" id="PRU00176"/>
    </source>
</evidence>
<dbReference type="GO" id="GO:0008270">
    <property type="term" value="F:zinc ion binding"/>
    <property type="evidence" value="ECO:0007669"/>
    <property type="project" value="UniProtKB-KW"/>
</dbReference>
<feature type="compositionally biased region" description="Low complexity" evidence="3">
    <location>
        <begin position="367"/>
        <end position="398"/>
    </location>
</feature>
<dbReference type="PROSITE" id="PS50158">
    <property type="entry name" value="ZF_CCHC"/>
    <property type="match status" value="1"/>
</dbReference>
<keyword evidence="1" id="KW-0862">Zinc</keyword>
<dbReference type="InterPro" id="IPR035979">
    <property type="entry name" value="RBD_domain_sf"/>
</dbReference>
<dbReference type="Pfam" id="PF00076">
    <property type="entry name" value="RRM_1"/>
    <property type="match status" value="1"/>
</dbReference>
<dbReference type="PANTHER" id="PTHR48038">
    <property type="entry name" value="RIBONUCLEOPROTEIN RB97D"/>
    <property type="match status" value="1"/>
</dbReference>
<dbReference type="Gene3D" id="4.10.60.10">
    <property type="entry name" value="Zinc finger, CCHC-type"/>
    <property type="match status" value="1"/>
</dbReference>
<accession>A0AAV9ECC9</accession>
<evidence type="ECO:0000259" key="4">
    <source>
        <dbReference type="PROSITE" id="PS50102"/>
    </source>
</evidence>
<dbReference type="PANTHER" id="PTHR48038:SF2">
    <property type="entry name" value="OS02G0536400 PROTEIN"/>
    <property type="match status" value="1"/>
</dbReference>